<comment type="subcellular location">
    <subcellularLocation>
        <location evidence="1">Membrane</location>
        <topology evidence="1">Multi-pass membrane protein</topology>
    </subcellularLocation>
</comment>
<feature type="transmembrane region" description="Helical" evidence="6">
    <location>
        <begin position="261"/>
        <end position="286"/>
    </location>
</feature>
<dbReference type="InterPro" id="IPR051843">
    <property type="entry name" value="CPA1_transporter"/>
</dbReference>
<feature type="transmembrane region" description="Helical" evidence="6">
    <location>
        <begin position="451"/>
        <end position="476"/>
    </location>
</feature>
<accession>A0A0B2VWY4</accession>
<dbReference type="EMBL" id="JPKZ01000764">
    <property type="protein sequence ID" value="KHN85475.1"/>
    <property type="molecule type" value="Genomic_DNA"/>
</dbReference>
<feature type="transmembrane region" description="Helical" evidence="6">
    <location>
        <begin position="228"/>
        <end position="255"/>
    </location>
</feature>
<keyword evidence="5 6" id="KW-0472">Membrane</keyword>
<dbReference type="InterPro" id="IPR006153">
    <property type="entry name" value="Cation/H_exchanger_TM"/>
</dbReference>
<feature type="transmembrane region" description="Helical" evidence="6">
    <location>
        <begin position="359"/>
        <end position="378"/>
    </location>
</feature>
<protein>
    <submittedName>
        <fullName evidence="8">Sodium/hydrogen exchanger 9B1</fullName>
    </submittedName>
</protein>
<sequence length="517" mass="56863">MVTILKKIWALSEKLTEKVEQFMEKISRHQELNLFICAVVLFASIYITAISVLHRPIIDPLFHENRTLGRISTNDAVDYSFSTMSMFLLWMMALIVGRITSYLKFPDLLGVLLCGIAFRNIPFISKRLFVDEALDNFLRKMAFTIILIRGGIGLDQEALKRTKGAILRLGILSPILEATAIAIAAYFFFSMGVRAAIVFGMVLAATSPAVTIPTMLRLSKKGYGVSGGVPTMLLAAAAIDNMICITLFNVFLRLISSKSTFLAEIGIIIAQIFIGLKLGLTNGILLRYFPSIKQAHFHFTRGAMLFALSLAFIFGGQAAGWDSGGVIATIIVSIVASLKWKTDNPDMTTKEADTFKLMWDLGGMQVLFVLIGYGFDFGTLDYGLVLRGLLIIAIGVLIRIISVYILSFGSGFKKLEQIFISLSFLPKATVQAALVPQLVDAYTGTRYAPQASIILTTCVFAILITAPLGQLILQLLGPKTLKRKNTNEVFGVNNVEQAKQFDKLERPSNIVLESVDI</sequence>
<keyword evidence="3 6" id="KW-0812">Transmembrane</keyword>
<name>A0A0B2VWY4_TOXCA</name>
<evidence type="ECO:0000256" key="1">
    <source>
        <dbReference type="ARBA" id="ARBA00004141"/>
    </source>
</evidence>
<feature type="transmembrane region" description="Helical" evidence="6">
    <location>
        <begin position="32"/>
        <end position="57"/>
    </location>
</feature>
<evidence type="ECO:0000259" key="7">
    <source>
        <dbReference type="Pfam" id="PF00999"/>
    </source>
</evidence>
<dbReference type="AlphaFoldDB" id="A0A0B2VWY4"/>
<comment type="caution">
    <text evidence="8">The sequence shown here is derived from an EMBL/GenBank/DDBJ whole genome shotgun (WGS) entry which is preliminary data.</text>
</comment>
<dbReference type="PANTHER" id="PTHR31102">
    <property type="match status" value="1"/>
</dbReference>
<dbReference type="Pfam" id="PF00999">
    <property type="entry name" value="Na_H_Exchanger"/>
    <property type="match status" value="1"/>
</dbReference>
<evidence type="ECO:0000256" key="3">
    <source>
        <dbReference type="ARBA" id="ARBA00022692"/>
    </source>
</evidence>
<dbReference type="GO" id="GO:1902600">
    <property type="term" value="P:proton transmembrane transport"/>
    <property type="evidence" value="ECO:0007669"/>
    <property type="project" value="InterPro"/>
</dbReference>
<comment type="similarity">
    <text evidence="2">Belongs to the monovalent cation:proton antiporter 1 (CPA1) transporter (TC 2.A.36) family.</text>
</comment>
<keyword evidence="4 6" id="KW-1133">Transmembrane helix</keyword>
<evidence type="ECO:0000313" key="8">
    <source>
        <dbReference type="EMBL" id="KHN85475.1"/>
    </source>
</evidence>
<keyword evidence="9" id="KW-1185">Reference proteome</keyword>
<feature type="domain" description="Cation/H+ exchanger transmembrane" evidence="7">
    <location>
        <begin position="93"/>
        <end position="468"/>
    </location>
</feature>
<dbReference type="PANTHER" id="PTHR31102:SF1">
    <property type="entry name" value="CATION_H+ EXCHANGER DOMAIN-CONTAINING PROTEIN"/>
    <property type="match status" value="1"/>
</dbReference>
<dbReference type="GO" id="GO:0016020">
    <property type="term" value="C:membrane"/>
    <property type="evidence" value="ECO:0007669"/>
    <property type="project" value="UniProtKB-SubCell"/>
</dbReference>
<feature type="transmembrane region" description="Helical" evidence="6">
    <location>
        <begin position="384"/>
        <end position="406"/>
    </location>
</feature>
<evidence type="ECO:0000313" key="9">
    <source>
        <dbReference type="Proteomes" id="UP000031036"/>
    </source>
</evidence>
<proteinExistence type="inferred from homology"/>
<gene>
    <name evidence="8" type="primary">SLC9B1</name>
    <name evidence="8" type="ORF">Tcan_10632</name>
</gene>
<dbReference type="STRING" id="6265.A0A0B2VWY4"/>
<organism evidence="8 9">
    <name type="scientific">Toxocara canis</name>
    <name type="common">Canine roundworm</name>
    <dbReference type="NCBI Taxonomy" id="6265"/>
    <lineage>
        <taxon>Eukaryota</taxon>
        <taxon>Metazoa</taxon>
        <taxon>Ecdysozoa</taxon>
        <taxon>Nematoda</taxon>
        <taxon>Chromadorea</taxon>
        <taxon>Rhabditida</taxon>
        <taxon>Spirurina</taxon>
        <taxon>Ascaridomorpha</taxon>
        <taxon>Ascaridoidea</taxon>
        <taxon>Toxocaridae</taxon>
        <taxon>Toxocara</taxon>
    </lineage>
</organism>
<evidence type="ECO:0000256" key="2">
    <source>
        <dbReference type="ARBA" id="ARBA00007367"/>
    </source>
</evidence>
<feature type="transmembrane region" description="Helical" evidence="6">
    <location>
        <begin position="108"/>
        <end position="125"/>
    </location>
</feature>
<evidence type="ECO:0000256" key="5">
    <source>
        <dbReference type="ARBA" id="ARBA00023136"/>
    </source>
</evidence>
<dbReference type="OrthoDB" id="423807at2759"/>
<feature type="transmembrane region" description="Helical" evidence="6">
    <location>
        <begin position="298"/>
        <end position="315"/>
    </location>
</feature>
<feature type="transmembrane region" description="Helical" evidence="6">
    <location>
        <begin position="166"/>
        <end position="189"/>
    </location>
</feature>
<dbReference type="GO" id="GO:0015297">
    <property type="term" value="F:antiporter activity"/>
    <property type="evidence" value="ECO:0007669"/>
    <property type="project" value="InterPro"/>
</dbReference>
<reference evidence="8 9" key="1">
    <citation type="submission" date="2014-11" db="EMBL/GenBank/DDBJ databases">
        <title>Genetic blueprint of the zoonotic pathogen Toxocara canis.</title>
        <authorList>
            <person name="Zhu X.-Q."/>
            <person name="Korhonen P.K."/>
            <person name="Cai H."/>
            <person name="Young N.D."/>
            <person name="Nejsum P."/>
            <person name="von Samson-Himmelstjerna G."/>
            <person name="Boag P.R."/>
            <person name="Tan P."/>
            <person name="Li Q."/>
            <person name="Min J."/>
            <person name="Yang Y."/>
            <person name="Wang X."/>
            <person name="Fang X."/>
            <person name="Hall R.S."/>
            <person name="Hofmann A."/>
            <person name="Sternberg P.W."/>
            <person name="Jex A.R."/>
            <person name="Gasser R.B."/>
        </authorList>
    </citation>
    <scope>NUCLEOTIDE SEQUENCE [LARGE SCALE GENOMIC DNA]</scope>
    <source>
        <strain evidence="8">PN_DK_2014</strain>
    </source>
</reference>
<dbReference type="Proteomes" id="UP000031036">
    <property type="component" value="Unassembled WGS sequence"/>
</dbReference>
<evidence type="ECO:0000256" key="4">
    <source>
        <dbReference type="ARBA" id="ARBA00022989"/>
    </source>
</evidence>
<dbReference type="Gene3D" id="1.20.1530.20">
    <property type="match status" value="1"/>
</dbReference>
<feature type="transmembrane region" description="Helical" evidence="6">
    <location>
        <begin position="195"/>
        <end position="216"/>
    </location>
</feature>
<feature type="transmembrane region" description="Helical" evidence="6">
    <location>
        <begin position="77"/>
        <end position="96"/>
    </location>
</feature>
<evidence type="ECO:0000256" key="6">
    <source>
        <dbReference type="SAM" id="Phobius"/>
    </source>
</evidence>
<dbReference type="OMA" id="LWAMAWV"/>
<dbReference type="InterPro" id="IPR038770">
    <property type="entry name" value="Na+/solute_symporter_sf"/>
</dbReference>